<dbReference type="RefSeq" id="WP_066539403.1">
    <property type="nucleotide sequence ID" value="NZ_PDEA01000001.1"/>
</dbReference>
<evidence type="ECO:0000256" key="1">
    <source>
        <dbReference type="ARBA" id="ARBA00012386"/>
    </source>
</evidence>
<dbReference type="STRING" id="1219032.GCA_001515545_02993"/>
<reference evidence="8" key="1">
    <citation type="submission" date="2017-09" db="EMBL/GenBank/DDBJ databases">
        <title>FDA dAtabase for Regulatory Grade micrObial Sequences (FDA-ARGOS): Supporting development and validation of Infectious Disease Dx tests.</title>
        <authorList>
            <person name="Minogue T."/>
            <person name="Wolcott M."/>
            <person name="Wasieloski L."/>
            <person name="Aguilar W."/>
            <person name="Moore D."/>
            <person name="Tallon L."/>
            <person name="Sadzewicz L."/>
            <person name="Ott S."/>
            <person name="Zhao X."/>
            <person name="Nagaraj S."/>
            <person name="Vavikolanu K."/>
            <person name="Aluvathingal J."/>
            <person name="Nadendla S."/>
            <person name="Sichtig H."/>
        </authorList>
    </citation>
    <scope>NUCLEOTIDE SEQUENCE [LARGE SCALE GENOMIC DNA]</scope>
    <source>
        <strain evidence="8">FDAARGOS_394</strain>
    </source>
</reference>
<organism evidence="7 8">
    <name type="scientific">Comamonas terrigena</name>
    <dbReference type="NCBI Taxonomy" id="32013"/>
    <lineage>
        <taxon>Bacteria</taxon>
        <taxon>Pseudomonadati</taxon>
        <taxon>Pseudomonadota</taxon>
        <taxon>Betaproteobacteria</taxon>
        <taxon>Burkholderiales</taxon>
        <taxon>Comamonadaceae</taxon>
        <taxon>Comamonas</taxon>
    </lineage>
</organism>
<dbReference type="Pfam" id="PF03942">
    <property type="entry name" value="DTW"/>
    <property type="match status" value="1"/>
</dbReference>
<proteinExistence type="inferred from homology"/>
<keyword evidence="8" id="KW-1185">Reference proteome</keyword>
<evidence type="ECO:0000259" key="6">
    <source>
        <dbReference type="SMART" id="SM01144"/>
    </source>
</evidence>
<dbReference type="GeneID" id="80800547"/>
<gene>
    <name evidence="7" type="ORF">CRM82_08035</name>
</gene>
<dbReference type="EMBL" id="PDEA01000001">
    <property type="protein sequence ID" value="PEH88555.1"/>
    <property type="molecule type" value="Genomic_DNA"/>
</dbReference>
<evidence type="ECO:0000256" key="2">
    <source>
        <dbReference type="ARBA" id="ARBA00022679"/>
    </source>
</evidence>
<comment type="caution">
    <text evidence="7">The sequence shown here is derived from an EMBL/GenBank/DDBJ whole genome shotgun (WGS) entry which is preliminary data.</text>
</comment>
<dbReference type="PANTHER" id="PTHR21392">
    <property type="entry name" value="TRNA-URIDINE AMINOCARBOXYPROPYLTRANSFERASE 2"/>
    <property type="match status" value="1"/>
</dbReference>
<dbReference type="AlphaFoldDB" id="A0A2A7UTA6"/>
<keyword evidence="2" id="KW-0808">Transferase</keyword>
<evidence type="ECO:0000256" key="5">
    <source>
        <dbReference type="ARBA" id="ARBA00034489"/>
    </source>
</evidence>
<protein>
    <recommendedName>
        <fullName evidence="1">tRNA-uridine aminocarboxypropyltransferase</fullName>
        <ecNumber evidence="1">2.5.1.25</ecNumber>
    </recommendedName>
</protein>
<dbReference type="GO" id="GO:0008033">
    <property type="term" value="P:tRNA processing"/>
    <property type="evidence" value="ECO:0007669"/>
    <property type="project" value="UniProtKB-KW"/>
</dbReference>
<keyword evidence="3" id="KW-0949">S-adenosyl-L-methionine</keyword>
<comment type="similarity">
    <text evidence="5">Belongs to the TDD superfamily. DTWD2 family.</text>
</comment>
<dbReference type="OrthoDB" id="268835at2"/>
<evidence type="ECO:0000256" key="4">
    <source>
        <dbReference type="ARBA" id="ARBA00022694"/>
    </source>
</evidence>
<name>A0A2A7UTA6_COMTR</name>
<dbReference type="InterPro" id="IPR039262">
    <property type="entry name" value="DTWD2/TAPT"/>
</dbReference>
<dbReference type="Proteomes" id="UP000220246">
    <property type="component" value="Unassembled WGS sequence"/>
</dbReference>
<evidence type="ECO:0000313" key="7">
    <source>
        <dbReference type="EMBL" id="PEH88555.1"/>
    </source>
</evidence>
<dbReference type="GO" id="GO:0016432">
    <property type="term" value="F:tRNA-uridine aminocarboxypropyltransferase activity"/>
    <property type="evidence" value="ECO:0007669"/>
    <property type="project" value="UniProtKB-EC"/>
</dbReference>
<accession>A0A2A7UTA6</accession>
<dbReference type="InterPro" id="IPR005636">
    <property type="entry name" value="DTW"/>
</dbReference>
<keyword evidence="4" id="KW-0819">tRNA processing</keyword>
<feature type="domain" description="DTW" evidence="6">
    <location>
        <begin position="9"/>
        <end position="222"/>
    </location>
</feature>
<dbReference type="SMART" id="SM01144">
    <property type="entry name" value="DTW"/>
    <property type="match status" value="1"/>
</dbReference>
<evidence type="ECO:0000313" key="8">
    <source>
        <dbReference type="Proteomes" id="UP000220246"/>
    </source>
</evidence>
<dbReference type="EC" id="2.5.1.25" evidence="1"/>
<dbReference type="PANTHER" id="PTHR21392:SF0">
    <property type="entry name" value="TRNA-URIDINE AMINOCARBOXYPROPYLTRANSFERASE 2"/>
    <property type="match status" value="1"/>
</dbReference>
<evidence type="ECO:0000256" key="3">
    <source>
        <dbReference type="ARBA" id="ARBA00022691"/>
    </source>
</evidence>
<sequence>MNTAPPSTRRAQCPDCLRPASACICACVQTVAHATQVLLLQHPLEVQHPKGTARLLHLCLPHSRMAQGECWPTDSLQALLQNAWPAAGDRQAEPAPALTLLLYPPSPPDPALPLLEPPPWDMADLAALPAGAVLRLVVLDGTWRKSRKMLYRNPALQQLPRLPLRELPASRYAIRKAHKPGQLSTLEASWAALRQLEPANPTLDGLLQAMAAIQDHYRAQLTP</sequence>